<keyword evidence="1" id="KW-0175">Coiled coil</keyword>
<dbReference type="HOGENOM" id="CLU_1797469_0_0_1"/>
<sequence>MAELGAIASVVQLVDVALRVSAEVCSFLDAYKDTARDVKSLRDILRDVEANVRNLRRYILRFKKSTSAIDEFEVLSEAVIGAFQGLNDLRILQDTQNVFGKQAKNCNTLDSISQKQDQNHTQLLSQADVVSTNVGNLHKSSIYP</sequence>
<dbReference type="KEGG" id="pte:PTT_06901"/>
<dbReference type="OrthoDB" id="3787958at2759"/>
<gene>
    <name evidence="2" type="ORF">PTT_06901</name>
</gene>
<protein>
    <submittedName>
        <fullName evidence="2">Uncharacterized protein</fullName>
    </submittedName>
</protein>
<evidence type="ECO:0000313" key="2">
    <source>
        <dbReference type="EMBL" id="EFQ95179.1"/>
    </source>
</evidence>
<name>E3RGG8_PYRTT</name>
<accession>E3RGG8</accession>
<evidence type="ECO:0000313" key="3">
    <source>
        <dbReference type="Proteomes" id="UP000001067"/>
    </source>
</evidence>
<proteinExistence type="predicted"/>
<reference evidence="2 3" key="1">
    <citation type="journal article" date="2010" name="Genome Biol.">
        <title>A first genome assembly of the barley fungal pathogen Pyrenophora teres f. teres.</title>
        <authorList>
            <person name="Ellwood S.R."/>
            <person name="Liu Z."/>
            <person name="Syme R.A."/>
            <person name="Lai Z."/>
            <person name="Hane J.K."/>
            <person name="Keiper F."/>
            <person name="Moffat C.S."/>
            <person name="Oliver R.P."/>
            <person name="Friesen T.L."/>
        </authorList>
    </citation>
    <scope>NUCLEOTIDE SEQUENCE [LARGE SCALE GENOMIC DNA]</scope>
    <source>
        <strain evidence="2 3">0-1</strain>
    </source>
</reference>
<organism evidence="3">
    <name type="scientific">Pyrenophora teres f. teres (strain 0-1)</name>
    <name type="common">Barley net blotch fungus</name>
    <name type="synonym">Drechslera teres f. teres</name>
    <dbReference type="NCBI Taxonomy" id="861557"/>
    <lineage>
        <taxon>Eukaryota</taxon>
        <taxon>Fungi</taxon>
        <taxon>Dikarya</taxon>
        <taxon>Ascomycota</taxon>
        <taxon>Pezizomycotina</taxon>
        <taxon>Dothideomycetes</taxon>
        <taxon>Pleosporomycetidae</taxon>
        <taxon>Pleosporales</taxon>
        <taxon>Pleosporineae</taxon>
        <taxon>Pleosporaceae</taxon>
        <taxon>Pyrenophora</taxon>
    </lineage>
</organism>
<dbReference type="EMBL" id="GL532905">
    <property type="protein sequence ID" value="EFQ95179.1"/>
    <property type="molecule type" value="Genomic_DNA"/>
</dbReference>
<feature type="coiled-coil region" evidence="1">
    <location>
        <begin position="31"/>
        <end position="58"/>
    </location>
</feature>
<dbReference type="Proteomes" id="UP000001067">
    <property type="component" value="Unassembled WGS sequence"/>
</dbReference>
<dbReference type="AlphaFoldDB" id="E3RGG8"/>
<evidence type="ECO:0000256" key="1">
    <source>
        <dbReference type="SAM" id="Coils"/>
    </source>
</evidence>
<keyword evidence="3" id="KW-1185">Reference proteome</keyword>